<sequence length="307" mass="32213">MEMTPSGAGVRHRSPSELRTDDFYVGGSGGGLGDLSAPRQRGASLSDVLLDDSDVRGHVETVEERDARLDREEEERLRTLPGWEGHFAHGVEGDGGSDEDEGEEGSNNGDDHGDNGGNDDDGDYDGDHDDDGNDGDHDGDHGDEGRLALVLRDPSVPTLPLTRPEAFSQAGFDAEDLARLGSHDPFPHTGRRSDERRPPGGAYSPPPYIVDSPRWSGSSLSGIRGRESEPVDGGSGRHSDGGGSAGSMPPPPARSMEGGADMTTARAAVAGSQPPVAGGGGWAAHRRVSDRMREDYDAGRGAFAGRL</sequence>
<gene>
    <name evidence="2" type="ORF">CBR_g27990</name>
</gene>
<feature type="region of interest" description="Disordered" evidence="1">
    <location>
        <begin position="1"/>
        <end position="284"/>
    </location>
</feature>
<feature type="compositionally biased region" description="Acidic residues" evidence="1">
    <location>
        <begin position="95"/>
        <end position="104"/>
    </location>
</feature>
<organism evidence="2 3">
    <name type="scientific">Chara braunii</name>
    <name type="common">Braun's stonewort</name>
    <dbReference type="NCBI Taxonomy" id="69332"/>
    <lineage>
        <taxon>Eukaryota</taxon>
        <taxon>Viridiplantae</taxon>
        <taxon>Streptophyta</taxon>
        <taxon>Charophyceae</taxon>
        <taxon>Charales</taxon>
        <taxon>Characeae</taxon>
        <taxon>Chara</taxon>
    </lineage>
</organism>
<feature type="compositionally biased region" description="Basic and acidic residues" evidence="1">
    <location>
        <begin position="176"/>
        <end position="198"/>
    </location>
</feature>
<feature type="compositionally biased region" description="Basic and acidic residues" evidence="1">
    <location>
        <begin position="224"/>
        <end position="240"/>
    </location>
</feature>
<proteinExistence type="predicted"/>
<keyword evidence="3" id="KW-1185">Reference proteome</keyword>
<feature type="compositionally biased region" description="Acidic residues" evidence="1">
    <location>
        <begin position="117"/>
        <end position="133"/>
    </location>
</feature>
<evidence type="ECO:0000313" key="2">
    <source>
        <dbReference type="EMBL" id="GBG78766.1"/>
    </source>
</evidence>
<reference evidence="2 3" key="1">
    <citation type="journal article" date="2018" name="Cell">
        <title>The Chara Genome: Secondary Complexity and Implications for Plant Terrestrialization.</title>
        <authorList>
            <person name="Nishiyama T."/>
            <person name="Sakayama H."/>
            <person name="Vries J.D."/>
            <person name="Buschmann H."/>
            <person name="Saint-Marcoux D."/>
            <person name="Ullrich K.K."/>
            <person name="Haas F.B."/>
            <person name="Vanderstraeten L."/>
            <person name="Becker D."/>
            <person name="Lang D."/>
            <person name="Vosolsobe S."/>
            <person name="Rombauts S."/>
            <person name="Wilhelmsson P.K.I."/>
            <person name="Janitza P."/>
            <person name="Kern R."/>
            <person name="Heyl A."/>
            <person name="Rumpler F."/>
            <person name="Villalobos L.I.A.C."/>
            <person name="Clay J.M."/>
            <person name="Skokan R."/>
            <person name="Toyoda A."/>
            <person name="Suzuki Y."/>
            <person name="Kagoshima H."/>
            <person name="Schijlen E."/>
            <person name="Tajeshwar N."/>
            <person name="Catarino B."/>
            <person name="Hetherington A.J."/>
            <person name="Saltykova A."/>
            <person name="Bonnot C."/>
            <person name="Breuninger H."/>
            <person name="Symeonidi A."/>
            <person name="Radhakrishnan G.V."/>
            <person name="Van Nieuwerburgh F."/>
            <person name="Deforce D."/>
            <person name="Chang C."/>
            <person name="Karol K.G."/>
            <person name="Hedrich R."/>
            <person name="Ulvskov P."/>
            <person name="Glockner G."/>
            <person name="Delwiche C.F."/>
            <person name="Petrasek J."/>
            <person name="Van de Peer Y."/>
            <person name="Friml J."/>
            <person name="Beilby M."/>
            <person name="Dolan L."/>
            <person name="Kohara Y."/>
            <person name="Sugano S."/>
            <person name="Fujiyama A."/>
            <person name="Delaux P.-M."/>
            <person name="Quint M."/>
            <person name="TheiBen G."/>
            <person name="Hagemann M."/>
            <person name="Harholt J."/>
            <person name="Dunand C."/>
            <person name="Zachgo S."/>
            <person name="Langdale J."/>
            <person name="Maumus F."/>
            <person name="Straeten D.V.D."/>
            <person name="Gould S.B."/>
            <person name="Rensing S.A."/>
        </authorList>
    </citation>
    <scope>NUCLEOTIDE SEQUENCE [LARGE SCALE GENOMIC DNA]</scope>
    <source>
        <strain evidence="2 3">S276</strain>
    </source>
</reference>
<comment type="caution">
    <text evidence="2">The sequence shown here is derived from an EMBL/GenBank/DDBJ whole genome shotgun (WGS) entry which is preliminary data.</text>
</comment>
<dbReference type="AlphaFoldDB" id="A0A388L8Z6"/>
<name>A0A388L8Z6_CHABU</name>
<dbReference type="EMBL" id="BFEA01000303">
    <property type="protein sequence ID" value="GBG78766.1"/>
    <property type="molecule type" value="Genomic_DNA"/>
</dbReference>
<evidence type="ECO:0000256" key="1">
    <source>
        <dbReference type="SAM" id="MobiDB-lite"/>
    </source>
</evidence>
<evidence type="ECO:0000313" key="3">
    <source>
        <dbReference type="Proteomes" id="UP000265515"/>
    </source>
</evidence>
<dbReference type="Proteomes" id="UP000265515">
    <property type="component" value="Unassembled WGS sequence"/>
</dbReference>
<feature type="compositionally biased region" description="Basic and acidic residues" evidence="1">
    <location>
        <begin position="53"/>
        <end position="78"/>
    </location>
</feature>
<protein>
    <submittedName>
        <fullName evidence="2">Uncharacterized protein</fullName>
    </submittedName>
</protein>
<accession>A0A388L8Z6</accession>
<dbReference type="Gramene" id="GBG78766">
    <property type="protein sequence ID" value="GBG78766"/>
    <property type="gene ID" value="CBR_g27990"/>
</dbReference>
<feature type="compositionally biased region" description="Basic and acidic residues" evidence="1">
    <location>
        <begin position="134"/>
        <end position="146"/>
    </location>
</feature>